<accession>A0AAW2XNF5</accession>
<evidence type="ECO:0008006" key="2">
    <source>
        <dbReference type="Google" id="ProtNLM"/>
    </source>
</evidence>
<reference evidence="1" key="2">
    <citation type="journal article" date="2024" name="Plant">
        <title>Genomic evolution and insights into agronomic trait innovations of Sesamum species.</title>
        <authorList>
            <person name="Miao H."/>
            <person name="Wang L."/>
            <person name="Qu L."/>
            <person name="Liu H."/>
            <person name="Sun Y."/>
            <person name="Le M."/>
            <person name="Wang Q."/>
            <person name="Wei S."/>
            <person name="Zheng Y."/>
            <person name="Lin W."/>
            <person name="Duan Y."/>
            <person name="Cao H."/>
            <person name="Xiong S."/>
            <person name="Wang X."/>
            <person name="Wei L."/>
            <person name="Li C."/>
            <person name="Ma Q."/>
            <person name="Ju M."/>
            <person name="Zhao R."/>
            <person name="Li G."/>
            <person name="Mu C."/>
            <person name="Tian Q."/>
            <person name="Mei H."/>
            <person name="Zhang T."/>
            <person name="Gao T."/>
            <person name="Zhang H."/>
        </authorList>
    </citation>
    <scope>NUCLEOTIDE SEQUENCE</scope>
    <source>
        <strain evidence="1">KEN1</strain>
    </source>
</reference>
<name>A0AAW2XNF5_9LAMI</name>
<reference evidence="1" key="1">
    <citation type="submission" date="2020-06" db="EMBL/GenBank/DDBJ databases">
        <authorList>
            <person name="Li T."/>
            <person name="Hu X."/>
            <person name="Zhang T."/>
            <person name="Song X."/>
            <person name="Zhang H."/>
            <person name="Dai N."/>
            <person name="Sheng W."/>
            <person name="Hou X."/>
            <person name="Wei L."/>
        </authorList>
    </citation>
    <scope>NUCLEOTIDE SEQUENCE</scope>
    <source>
        <strain evidence="1">KEN1</strain>
        <tissue evidence="1">Leaf</tissue>
    </source>
</reference>
<gene>
    <name evidence="1" type="ORF">Slati_0849700</name>
</gene>
<protein>
    <recommendedName>
        <fullName evidence="2">Gag/pol protein</fullName>
    </recommendedName>
</protein>
<dbReference type="EMBL" id="JACGWN010000003">
    <property type="protein sequence ID" value="KAL0455105.1"/>
    <property type="molecule type" value="Genomic_DNA"/>
</dbReference>
<sequence length="124" mass="13821">MFLIYGGVNSYWKAIAKLAFHQTMMMPNPIRVLYSSLNGGVVAWKRFQADITADSTMDAEYIAASEAAKEAIWMKNYIQELGCGTCIAEPQLSSVIITGYSTEKKPRSHHRSSTFLDATIYSGR</sequence>
<organism evidence="1">
    <name type="scientific">Sesamum latifolium</name>
    <dbReference type="NCBI Taxonomy" id="2727402"/>
    <lineage>
        <taxon>Eukaryota</taxon>
        <taxon>Viridiplantae</taxon>
        <taxon>Streptophyta</taxon>
        <taxon>Embryophyta</taxon>
        <taxon>Tracheophyta</taxon>
        <taxon>Spermatophyta</taxon>
        <taxon>Magnoliopsida</taxon>
        <taxon>eudicotyledons</taxon>
        <taxon>Gunneridae</taxon>
        <taxon>Pentapetalae</taxon>
        <taxon>asterids</taxon>
        <taxon>lamiids</taxon>
        <taxon>Lamiales</taxon>
        <taxon>Pedaliaceae</taxon>
        <taxon>Sesamum</taxon>
    </lineage>
</organism>
<proteinExistence type="predicted"/>
<evidence type="ECO:0000313" key="1">
    <source>
        <dbReference type="EMBL" id="KAL0455105.1"/>
    </source>
</evidence>
<comment type="caution">
    <text evidence="1">The sequence shown here is derived from an EMBL/GenBank/DDBJ whole genome shotgun (WGS) entry which is preliminary data.</text>
</comment>
<dbReference type="AlphaFoldDB" id="A0AAW2XNF5"/>